<keyword evidence="3" id="KW-1185">Reference proteome</keyword>
<gene>
    <name evidence="2" type="ORF">KCTCHS21_25880</name>
</gene>
<keyword evidence="1" id="KW-0732">Signal</keyword>
<feature type="signal peptide" evidence="1">
    <location>
        <begin position="1"/>
        <end position="26"/>
    </location>
</feature>
<evidence type="ECO:0008006" key="4">
    <source>
        <dbReference type="Google" id="ProtNLM"/>
    </source>
</evidence>
<organism evidence="2 3">
    <name type="scientific">Cohnella abietis</name>
    <dbReference type="NCBI Taxonomy" id="2507935"/>
    <lineage>
        <taxon>Bacteria</taxon>
        <taxon>Bacillati</taxon>
        <taxon>Bacillota</taxon>
        <taxon>Bacilli</taxon>
        <taxon>Bacillales</taxon>
        <taxon>Paenibacillaceae</taxon>
        <taxon>Cohnella</taxon>
    </lineage>
</organism>
<proteinExistence type="predicted"/>
<reference evidence="2 3" key="1">
    <citation type="submission" date="2019-01" db="EMBL/GenBank/DDBJ databases">
        <title>Complete genome sequence of Cohnella hallensis HS21 isolated from Korean fir (Abies koreana) rhizospheric soil.</title>
        <authorList>
            <person name="Jiang L."/>
            <person name="Kang S.W."/>
            <person name="Kim S."/>
            <person name="Jung J."/>
            <person name="Kim C.Y."/>
            <person name="Kim D.H."/>
            <person name="Kim S.W."/>
            <person name="Lee J."/>
        </authorList>
    </citation>
    <scope>NUCLEOTIDE SEQUENCE [LARGE SCALE GENOMIC DNA]</scope>
    <source>
        <strain evidence="2 3">HS21</strain>
    </source>
</reference>
<evidence type="ECO:0000313" key="3">
    <source>
        <dbReference type="Proteomes" id="UP000289856"/>
    </source>
</evidence>
<dbReference type="EMBL" id="AP019400">
    <property type="protein sequence ID" value="BBI33189.1"/>
    <property type="molecule type" value="Genomic_DNA"/>
</dbReference>
<sequence length="244" mass="27512">MGLRKFPKALALGLLMTMLLSLTGCLYPDDQQAGKNVSAREAVLTVQDAVDRYQEKTGVLPIQNAEDKVPLYEKYKIDFGKLKRMNFISQVPSAAFESGGDYQFLIIDEETKPLVKLIDLAMFQTLSGVQKKVDEYRRNNNSQNPAGEEIYSDFSLIDFSKLGIKAPKVQSMYSNQSLNLLVNKNGQVLVDYGIDIAVAINKEELKPNEKEDLRRVLIEASYYVPVRSPVYHWVDNEPKAVLTP</sequence>
<dbReference type="KEGG" id="cohn:KCTCHS21_25880"/>
<protein>
    <recommendedName>
        <fullName evidence="4">Lipoprotein</fullName>
    </recommendedName>
</protein>
<evidence type="ECO:0000313" key="2">
    <source>
        <dbReference type="EMBL" id="BBI33189.1"/>
    </source>
</evidence>
<dbReference type="OrthoDB" id="2449131at2"/>
<dbReference type="PROSITE" id="PS51257">
    <property type="entry name" value="PROKAR_LIPOPROTEIN"/>
    <property type="match status" value="1"/>
</dbReference>
<accession>A0A3T1D5A0</accession>
<feature type="chain" id="PRO_5039237880" description="Lipoprotein" evidence="1">
    <location>
        <begin position="27"/>
        <end position="244"/>
    </location>
</feature>
<evidence type="ECO:0000256" key="1">
    <source>
        <dbReference type="SAM" id="SignalP"/>
    </source>
</evidence>
<dbReference type="AlphaFoldDB" id="A0A3T1D5A0"/>
<name>A0A3T1D5A0_9BACL</name>
<dbReference type="Proteomes" id="UP000289856">
    <property type="component" value="Chromosome"/>
</dbReference>
<dbReference type="RefSeq" id="WP_130608485.1">
    <property type="nucleotide sequence ID" value="NZ_AP019400.1"/>
</dbReference>